<dbReference type="GO" id="GO:0140658">
    <property type="term" value="F:ATP-dependent chromatin remodeler activity"/>
    <property type="evidence" value="ECO:0007669"/>
    <property type="project" value="TreeGrafter"/>
</dbReference>
<dbReference type="PROSITE" id="PS51194">
    <property type="entry name" value="HELICASE_CTER"/>
    <property type="match status" value="1"/>
</dbReference>
<sequence length="1139" mass="131900">MKLDISEEFVDYPEKVVSTTSDPDNHQMEVKQRHHGKHHKKDDKRAKRFAYLLSQTDIFSHFLKDFIKDEELKKEIDAHMQIMRTKKVPETKSRRHRRTEKEEDIELLDSEKITTPVQLVFTETPHYIATGSMRDYQLRGLNWMISLYENGLNGILADEMGLGKTLQVISFLGYLKYYRGSKGPNLVVVPKTTMHNWKNEFERWLPTVKPVLLLGDKEQRKKIIEENFNSGMECLVTTYEMCLICKSQLSKIKWKYIIIDEAHRIKNENSSLSQIMRVLSSENRLLVTGTPLQNNLHELWALLNFLLPDVFGNSEDFDEFFMGKKDTESNTVEEANKRQKLENGDKKENIKTEENGNEVAVRDNNKVNKDDAVIKIEDQDETVLQLQRVLEPFLLRRIKSEVEKSLLPKKEIYMYVGLTPMQKKWYRRILEKDIEAINGVLKKKEGKVRLLNIVMQLRKCCNHPYLFEGAEPGPPYTNDEHLVTNAGKMVILDKLLHQKKAAGSRVLIFSQMSRVLDILEDYCCMRDYEYCRIDGQTSHEDRIEAIDSYNKPESSKFIFLLTTRAGGLGINLTTADTVILFDSDWNPQVDLQAQDRAHRIGQTKQVYVYRFITENAVEEKVLERALQKLRLDQLVIQKAHQVQSTNAASRDELLSMVQFGAMDIVNDPEASAYADTKNTLNSNGKNEASNQDEIDLEAVMQKSVSKTSEIQSRYSTMGLDELVKFSGDTKSYQQQYMNGEQNDDSSVGNTDSNYNSNIVSGSNSPTSSKNTKGLNGALSSMLWIMPARRDRKINYAVDDYYKEALRVGGKPSSGLSEANKQPRMPKQPILNDFQFFPRRFYELLDKERLAFQKANNIVLKAKTTEEEESKEEKSARVAEQERIDEAEPLTEEEKAEKEWFIENCINKNTKGSAKFGFQNWSKRDYMSFIKLFEKYGDTDLTSVYNGLEGKTPAEFKSYHKVFLEKYEDELDDPERYKTAVQRGNARIGQIKSTKKLLEQFNSLLAKSANCKPKDFDYERHLQLMYSNPASRQDYKLVYSIQKGPKKFTEIEDCYLLLTLNNLDLFGDNLYEELRKVVRKSKLFRFNWFLKSRTSLELHRRCITLLALLNKQFNGVGNQQTQKILPAQKDNGTSKKRVHS</sequence>
<dbReference type="SMART" id="SM00487">
    <property type="entry name" value="DEXDc"/>
    <property type="match status" value="1"/>
</dbReference>
<evidence type="ECO:0000256" key="7">
    <source>
        <dbReference type="SAM" id="MobiDB-lite"/>
    </source>
</evidence>
<dbReference type="SMART" id="SM00490">
    <property type="entry name" value="HELICc"/>
    <property type="match status" value="1"/>
</dbReference>
<comment type="subcellular location">
    <subcellularLocation>
        <location evidence="1">Nucleus</location>
    </subcellularLocation>
</comment>
<dbReference type="InterPro" id="IPR049730">
    <property type="entry name" value="SNF2/RAD54-like_C"/>
</dbReference>
<dbReference type="AlphaFoldDB" id="A0A2U1JCX1"/>
<dbReference type="InterPro" id="IPR038718">
    <property type="entry name" value="SNF2-like_sf"/>
</dbReference>
<dbReference type="PANTHER" id="PTHR45623">
    <property type="entry name" value="CHROMODOMAIN-HELICASE-DNA-BINDING PROTEIN 3-RELATED-RELATED"/>
    <property type="match status" value="1"/>
</dbReference>
<gene>
    <name evidence="10" type="ORF">BB558_001019</name>
</gene>
<dbReference type="Gene3D" id="1.10.10.60">
    <property type="entry name" value="Homeodomain-like"/>
    <property type="match status" value="2"/>
</dbReference>
<dbReference type="GO" id="GO:0042393">
    <property type="term" value="F:histone binding"/>
    <property type="evidence" value="ECO:0007669"/>
    <property type="project" value="TreeGrafter"/>
</dbReference>
<dbReference type="CDD" id="cd18793">
    <property type="entry name" value="SF2_C_SNF"/>
    <property type="match status" value="1"/>
</dbReference>
<reference evidence="10 11" key="1">
    <citation type="journal article" date="2018" name="MBio">
        <title>Comparative Genomics Reveals the Core Gene Toolbox for the Fungus-Insect Symbiosis.</title>
        <authorList>
            <person name="Wang Y."/>
            <person name="Stata M."/>
            <person name="Wang W."/>
            <person name="Stajich J.E."/>
            <person name="White M.M."/>
            <person name="Moncalvo J.M."/>
        </authorList>
    </citation>
    <scope>NUCLEOTIDE SEQUENCE [LARGE SCALE GENOMIC DNA]</scope>
    <source>
        <strain evidence="10 11">AUS-126-30</strain>
    </source>
</reference>
<dbReference type="GO" id="GO:0031491">
    <property type="term" value="F:nucleosome binding"/>
    <property type="evidence" value="ECO:0007669"/>
    <property type="project" value="InterPro"/>
</dbReference>
<comment type="caution">
    <text evidence="10">The sequence shown here is derived from an EMBL/GenBank/DDBJ whole genome shotgun (WGS) entry which is preliminary data.</text>
</comment>
<dbReference type="Pfam" id="PF09110">
    <property type="entry name" value="HAND"/>
    <property type="match status" value="1"/>
</dbReference>
<dbReference type="PROSITE" id="PS51192">
    <property type="entry name" value="HELICASE_ATP_BIND_1"/>
    <property type="match status" value="1"/>
</dbReference>
<evidence type="ECO:0000256" key="1">
    <source>
        <dbReference type="ARBA" id="ARBA00004123"/>
    </source>
</evidence>
<keyword evidence="11" id="KW-1185">Reference proteome</keyword>
<dbReference type="SUPFAM" id="SSF101224">
    <property type="entry name" value="HAND domain of the nucleosome remodeling ATPase ISWI"/>
    <property type="match status" value="1"/>
</dbReference>
<dbReference type="SUPFAM" id="SSF52540">
    <property type="entry name" value="P-loop containing nucleoside triphosphate hydrolases"/>
    <property type="match status" value="2"/>
</dbReference>
<dbReference type="Gene3D" id="3.40.50.300">
    <property type="entry name" value="P-loop containing nucleotide triphosphate hydrolases"/>
    <property type="match status" value="1"/>
</dbReference>
<feature type="compositionally biased region" description="Basic and acidic residues" evidence="7">
    <location>
        <begin position="870"/>
        <end position="882"/>
    </location>
</feature>
<evidence type="ECO:0000313" key="11">
    <source>
        <dbReference type="Proteomes" id="UP000245591"/>
    </source>
</evidence>
<evidence type="ECO:0000256" key="4">
    <source>
        <dbReference type="ARBA" id="ARBA00022801"/>
    </source>
</evidence>
<dbReference type="InterPro" id="IPR014001">
    <property type="entry name" value="Helicase_ATP-bd"/>
</dbReference>
<keyword evidence="5" id="KW-0067">ATP-binding</keyword>
<dbReference type="Proteomes" id="UP000245591">
    <property type="component" value="Unassembled WGS sequence"/>
</dbReference>
<accession>A0A2U1JCX1</accession>
<dbReference type="FunFam" id="3.40.50.300:FF:000082">
    <property type="entry name" value="ISWI chromatin remodeling complex ATPase ISW1"/>
    <property type="match status" value="1"/>
</dbReference>
<dbReference type="InterPro" id="IPR027417">
    <property type="entry name" value="P-loop_NTPase"/>
</dbReference>
<dbReference type="InterPro" id="IPR015195">
    <property type="entry name" value="SLIDE"/>
</dbReference>
<dbReference type="InterPro" id="IPR015194">
    <property type="entry name" value="ISWI_HAND-dom"/>
</dbReference>
<dbReference type="GO" id="GO:0000785">
    <property type="term" value="C:chromatin"/>
    <property type="evidence" value="ECO:0007669"/>
    <property type="project" value="TreeGrafter"/>
</dbReference>
<dbReference type="Pfam" id="PF09111">
    <property type="entry name" value="SLIDE"/>
    <property type="match status" value="1"/>
</dbReference>
<dbReference type="InterPro" id="IPR036306">
    <property type="entry name" value="ISWI_HAND-dom_sf"/>
</dbReference>
<keyword evidence="6" id="KW-0539">Nucleus</keyword>
<evidence type="ECO:0000256" key="2">
    <source>
        <dbReference type="ARBA" id="ARBA00009687"/>
    </source>
</evidence>
<dbReference type="Gene3D" id="1.10.1040.30">
    <property type="entry name" value="ISWI, HAND domain"/>
    <property type="match status" value="1"/>
</dbReference>
<dbReference type="Gene3D" id="3.40.50.10810">
    <property type="entry name" value="Tandem AAA-ATPase domain"/>
    <property type="match status" value="1"/>
</dbReference>
<dbReference type="EMBL" id="MBFU01000052">
    <property type="protein sequence ID" value="PWA02838.1"/>
    <property type="molecule type" value="Genomic_DNA"/>
</dbReference>
<evidence type="ECO:0000256" key="6">
    <source>
        <dbReference type="ARBA" id="ARBA00023242"/>
    </source>
</evidence>
<feature type="region of interest" description="Disordered" evidence="7">
    <location>
        <begin position="863"/>
        <end position="882"/>
    </location>
</feature>
<dbReference type="GO" id="GO:0016887">
    <property type="term" value="F:ATP hydrolysis activity"/>
    <property type="evidence" value="ECO:0007669"/>
    <property type="project" value="TreeGrafter"/>
</dbReference>
<evidence type="ECO:0000259" key="9">
    <source>
        <dbReference type="PROSITE" id="PS51194"/>
    </source>
</evidence>
<organism evidence="10 11">
    <name type="scientific">Smittium angustum</name>
    <dbReference type="NCBI Taxonomy" id="133377"/>
    <lineage>
        <taxon>Eukaryota</taxon>
        <taxon>Fungi</taxon>
        <taxon>Fungi incertae sedis</taxon>
        <taxon>Zoopagomycota</taxon>
        <taxon>Kickxellomycotina</taxon>
        <taxon>Harpellomycetes</taxon>
        <taxon>Harpellales</taxon>
        <taxon>Legeriomycetaceae</taxon>
        <taxon>Smittium</taxon>
    </lineage>
</organism>
<dbReference type="SUPFAM" id="SSF46689">
    <property type="entry name" value="Homeodomain-like"/>
    <property type="match status" value="2"/>
</dbReference>
<evidence type="ECO:0000256" key="5">
    <source>
        <dbReference type="ARBA" id="ARBA00022840"/>
    </source>
</evidence>
<dbReference type="Pfam" id="PF00271">
    <property type="entry name" value="Helicase_C"/>
    <property type="match status" value="1"/>
</dbReference>
<evidence type="ECO:0000259" key="8">
    <source>
        <dbReference type="PROSITE" id="PS51192"/>
    </source>
</evidence>
<dbReference type="GO" id="GO:0034728">
    <property type="term" value="P:nucleosome organization"/>
    <property type="evidence" value="ECO:0007669"/>
    <property type="project" value="TreeGrafter"/>
</dbReference>
<keyword evidence="3" id="KW-0547">Nucleotide-binding</keyword>
<dbReference type="GO" id="GO:0003677">
    <property type="term" value="F:DNA binding"/>
    <property type="evidence" value="ECO:0007669"/>
    <property type="project" value="InterPro"/>
</dbReference>
<evidence type="ECO:0000256" key="3">
    <source>
        <dbReference type="ARBA" id="ARBA00022741"/>
    </source>
</evidence>
<dbReference type="InterPro" id="IPR009057">
    <property type="entry name" value="Homeodomain-like_sf"/>
</dbReference>
<dbReference type="InterPro" id="IPR001650">
    <property type="entry name" value="Helicase_C-like"/>
</dbReference>
<feature type="domain" description="Helicase C-terminal" evidence="9">
    <location>
        <begin position="491"/>
        <end position="653"/>
    </location>
</feature>
<feature type="region of interest" description="Disordered" evidence="7">
    <location>
        <begin position="17"/>
        <end position="43"/>
    </location>
</feature>
<name>A0A2U1JCX1_SMIAN</name>
<dbReference type="GO" id="GO:0005524">
    <property type="term" value="F:ATP binding"/>
    <property type="evidence" value="ECO:0007669"/>
    <property type="project" value="InterPro"/>
</dbReference>
<keyword evidence="4" id="KW-0378">Hydrolase</keyword>
<feature type="region of interest" description="Disordered" evidence="7">
    <location>
        <begin position="739"/>
        <end position="772"/>
    </location>
</feature>
<dbReference type="Pfam" id="PF00176">
    <property type="entry name" value="SNF2-rel_dom"/>
    <property type="match status" value="1"/>
</dbReference>
<dbReference type="PANTHER" id="PTHR45623:SF49">
    <property type="entry name" value="SWI_SNF-RELATED MATRIX-ASSOCIATED ACTIN-DEPENDENT REGULATOR OF CHROMATIN SUBFAMILY A MEMBER 5"/>
    <property type="match status" value="1"/>
</dbReference>
<proteinExistence type="inferred from homology"/>
<protein>
    <submittedName>
        <fullName evidence="10">Uncharacterized protein</fullName>
    </submittedName>
</protein>
<comment type="similarity">
    <text evidence="2">Belongs to the SNF2/RAD54 helicase family. ISWI subfamily.</text>
</comment>
<dbReference type="GO" id="GO:0005634">
    <property type="term" value="C:nucleus"/>
    <property type="evidence" value="ECO:0007669"/>
    <property type="project" value="UniProtKB-SubCell"/>
</dbReference>
<feature type="compositionally biased region" description="Basic residues" evidence="7">
    <location>
        <begin position="32"/>
        <end position="43"/>
    </location>
</feature>
<evidence type="ECO:0000313" key="10">
    <source>
        <dbReference type="EMBL" id="PWA02838.1"/>
    </source>
</evidence>
<dbReference type="InterPro" id="IPR000330">
    <property type="entry name" value="SNF2_N"/>
</dbReference>
<feature type="domain" description="Helicase ATP-binding" evidence="8">
    <location>
        <begin position="145"/>
        <end position="309"/>
    </location>
</feature>